<dbReference type="InterPro" id="IPR006148">
    <property type="entry name" value="Glc/Gal-6P_isomerase"/>
</dbReference>
<evidence type="ECO:0000256" key="5">
    <source>
        <dbReference type="ARBA" id="ARBA00013198"/>
    </source>
</evidence>
<dbReference type="InterPro" id="IPR039104">
    <property type="entry name" value="6PGL"/>
</dbReference>
<protein>
    <recommendedName>
        <fullName evidence="6 7">6-phosphogluconolactonase</fullName>
        <shortName evidence="7">6PGL</shortName>
        <ecNumber evidence="5 7">3.1.1.31</ecNumber>
    </recommendedName>
</protein>
<dbReference type="Proteomes" id="UP000748752">
    <property type="component" value="Unassembled WGS sequence"/>
</dbReference>
<comment type="similarity">
    <text evidence="4 7">Belongs to the glucosamine/galactosamine-6-phosphate isomerase family. 6-phosphogluconolactonase subfamily.</text>
</comment>
<dbReference type="InterPro" id="IPR037171">
    <property type="entry name" value="NagB/RpiA_transferase-like"/>
</dbReference>
<dbReference type="PANTHER" id="PTHR11054:SF0">
    <property type="entry name" value="6-PHOSPHOGLUCONOLACTONASE"/>
    <property type="match status" value="1"/>
</dbReference>
<evidence type="ECO:0000256" key="3">
    <source>
        <dbReference type="ARBA" id="ARBA00004961"/>
    </source>
</evidence>
<evidence type="ECO:0000313" key="10">
    <source>
        <dbReference type="Proteomes" id="UP000748752"/>
    </source>
</evidence>
<dbReference type="NCBIfam" id="TIGR01198">
    <property type="entry name" value="pgl"/>
    <property type="match status" value="1"/>
</dbReference>
<comment type="caution">
    <text evidence="9">The sequence shown here is derived from an EMBL/GenBank/DDBJ whole genome shotgun (WGS) entry which is preliminary data.</text>
</comment>
<dbReference type="Gene3D" id="3.40.50.1360">
    <property type="match status" value="1"/>
</dbReference>
<dbReference type="CDD" id="cd01400">
    <property type="entry name" value="6PGL"/>
    <property type="match status" value="1"/>
</dbReference>
<dbReference type="PANTHER" id="PTHR11054">
    <property type="entry name" value="6-PHOSPHOGLUCONOLACTONASE"/>
    <property type="match status" value="1"/>
</dbReference>
<comment type="pathway">
    <text evidence="3 7">Carbohydrate degradation; pentose phosphate pathway; D-ribulose 5-phosphate from D-glucose 6-phosphate (oxidative stage): step 2/3.</text>
</comment>
<accession>A0ABS1CBV0</accession>
<dbReference type="SUPFAM" id="SSF100950">
    <property type="entry name" value="NagB/RpiA/CoA transferase-like"/>
    <property type="match status" value="1"/>
</dbReference>
<evidence type="ECO:0000259" key="8">
    <source>
        <dbReference type="Pfam" id="PF01182"/>
    </source>
</evidence>
<proteinExistence type="inferred from homology"/>
<comment type="function">
    <text evidence="2 7">Hydrolysis of 6-phosphogluconolactone to 6-phosphogluconate.</text>
</comment>
<evidence type="ECO:0000256" key="2">
    <source>
        <dbReference type="ARBA" id="ARBA00002681"/>
    </source>
</evidence>
<dbReference type="EC" id="3.1.1.31" evidence="5 7"/>
<organism evidence="9 10">
    <name type="scientific">Thiohalocapsa halophila</name>
    <dbReference type="NCBI Taxonomy" id="69359"/>
    <lineage>
        <taxon>Bacteria</taxon>
        <taxon>Pseudomonadati</taxon>
        <taxon>Pseudomonadota</taxon>
        <taxon>Gammaproteobacteria</taxon>
        <taxon>Chromatiales</taxon>
        <taxon>Chromatiaceae</taxon>
        <taxon>Thiohalocapsa</taxon>
    </lineage>
</organism>
<dbReference type="EMBL" id="NRRV01000002">
    <property type="protein sequence ID" value="MBK1629365.1"/>
    <property type="molecule type" value="Genomic_DNA"/>
</dbReference>
<reference evidence="9 10" key="1">
    <citation type="journal article" date="2020" name="Microorganisms">
        <title>Osmotic Adaptation and Compatible Solute Biosynthesis of Phototrophic Bacteria as Revealed from Genome Analyses.</title>
        <authorList>
            <person name="Imhoff J.F."/>
            <person name="Rahn T."/>
            <person name="Kunzel S."/>
            <person name="Keller A."/>
            <person name="Neulinger S.C."/>
        </authorList>
    </citation>
    <scope>NUCLEOTIDE SEQUENCE [LARGE SCALE GENOMIC DNA]</scope>
    <source>
        <strain evidence="9 10">DSM 6210</strain>
    </source>
</reference>
<evidence type="ECO:0000256" key="4">
    <source>
        <dbReference type="ARBA" id="ARBA00010662"/>
    </source>
</evidence>
<keyword evidence="10" id="KW-1185">Reference proteome</keyword>
<evidence type="ECO:0000256" key="7">
    <source>
        <dbReference type="RuleBase" id="RU365095"/>
    </source>
</evidence>
<evidence type="ECO:0000256" key="1">
    <source>
        <dbReference type="ARBA" id="ARBA00000832"/>
    </source>
</evidence>
<gene>
    <name evidence="7 9" type="primary">pgl</name>
    <name evidence="9" type="ORF">CKO31_01170</name>
</gene>
<comment type="catalytic activity">
    <reaction evidence="1 7">
        <text>6-phospho-D-glucono-1,5-lactone + H2O = 6-phospho-D-gluconate + H(+)</text>
        <dbReference type="Rhea" id="RHEA:12556"/>
        <dbReference type="ChEBI" id="CHEBI:15377"/>
        <dbReference type="ChEBI" id="CHEBI:15378"/>
        <dbReference type="ChEBI" id="CHEBI:57955"/>
        <dbReference type="ChEBI" id="CHEBI:58759"/>
        <dbReference type="EC" id="3.1.1.31"/>
    </reaction>
</comment>
<evidence type="ECO:0000256" key="6">
    <source>
        <dbReference type="ARBA" id="ARBA00020337"/>
    </source>
</evidence>
<name>A0ABS1CBV0_9GAMM</name>
<feature type="domain" description="Glucosamine/galactosamine-6-phosphate isomerase" evidence="8">
    <location>
        <begin position="13"/>
        <end position="215"/>
    </location>
</feature>
<dbReference type="Pfam" id="PF01182">
    <property type="entry name" value="Glucosamine_iso"/>
    <property type="match status" value="1"/>
</dbReference>
<dbReference type="InterPro" id="IPR005900">
    <property type="entry name" value="6-phosphogluconolactonase_DevB"/>
</dbReference>
<keyword evidence="7" id="KW-0378">Hydrolase</keyword>
<sequence length="236" mass="24529">MQLTGVETQVLADTEAVAAETARLILDAAADAIAARGAFRLVLAGGSTPLAAYRLLAQAQADWAHWHLYHGDERCLPPDSPERNSRAADDVWLAKVPVPREQVHPIPAEQGAAAASAAYEPVVAGAVPFDLVLLGMGEDGHTASLFPGHEICPGPLVMPVHDAPKPPPDRVSLTPSALCRSRRMLVLVTGAGKQAAVARWAAGDGLPVARVAVGGNALVLLDRVATPSMPPEPDLG</sequence>
<evidence type="ECO:0000313" key="9">
    <source>
        <dbReference type="EMBL" id="MBK1629365.1"/>
    </source>
</evidence>